<proteinExistence type="predicted"/>
<gene>
    <name evidence="1" type="ORF">E2C01_094817</name>
</gene>
<sequence length="67" mass="7577">MIKSKLTPAHRCALISFEKYLHVYFPSGVPSTPPLSTPPLSSESLRIASMLRNHPVTLNSNRFYYVN</sequence>
<dbReference type="Proteomes" id="UP000324222">
    <property type="component" value="Unassembled WGS sequence"/>
</dbReference>
<dbReference type="EMBL" id="VSRR010118221">
    <property type="protein sequence ID" value="MPC99404.1"/>
    <property type="molecule type" value="Genomic_DNA"/>
</dbReference>
<reference evidence="1 2" key="1">
    <citation type="submission" date="2019-05" db="EMBL/GenBank/DDBJ databases">
        <title>Another draft genome of Portunus trituberculatus and its Hox gene families provides insights of decapod evolution.</title>
        <authorList>
            <person name="Jeong J.-H."/>
            <person name="Song I."/>
            <person name="Kim S."/>
            <person name="Choi T."/>
            <person name="Kim D."/>
            <person name="Ryu S."/>
            <person name="Kim W."/>
        </authorList>
    </citation>
    <scope>NUCLEOTIDE SEQUENCE [LARGE SCALE GENOMIC DNA]</scope>
    <source>
        <tissue evidence="1">Muscle</tissue>
    </source>
</reference>
<keyword evidence="2" id="KW-1185">Reference proteome</keyword>
<comment type="caution">
    <text evidence="1">The sequence shown here is derived from an EMBL/GenBank/DDBJ whole genome shotgun (WGS) entry which is preliminary data.</text>
</comment>
<accession>A0A5B7K463</accession>
<dbReference type="AlphaFoldDB" id="A0A5B7K463"/>
<evidence type="ECO:0000313" key="1">
    <source>
        <dbReference type="EMBL" id="MPC99404.1"/>
    </source>
</evidence>
<evidence type="ECO:0000313" key="2">
    <source>
        <dbReference type="Proteomes" id="UP000324222"/>
    </source>
</evidence>
<name>A0A5B7K463_PORTR</name>
<protein>
    <submittedName>
        <fullName evidence="1">Uncharacterized protein</fullName>
    </submittedName>
</protein>
<organism evidence="1 2">
    <name type="scientific">Portunus trituberculatus</name>
    <name type="common">Swimming crab</name>
    <name type="synonym">Neptunus trituberculatus</name>
    <dbReference type="NCBI Taxonomy" id="210409"/>
    <lineage>
        <taxon>Eukaryota</taxon>
        <taxon>Metazoa</taxon>
        <taxon>Ecdysozoa</taxon>
        <taxon>Arthropoda</taxon>
        <taxon>Crustacea</taxon>
        <taxon>Multicrustacea</taxon>
        <taxon>Malacostraca</taxon>
        <taxon>Eumalacostraca</taxon>
        <taxon>Eucarida</taxon>
        <taxon>Decapoda</taxon>
        <taxon>Pleocyemata</taxon>
        <taxon>Brachyura</taxon>
        <taxon>Eubrachyura</taxon>
        <taxon>Portunoidea</taxon>
        <taxon>Portunidae</taxon>
        <taxon>Portuninae</taxon>
        <taxon>Portunus</taxon>
    </lineage>
</organism>